<reference evidence="2 3" key="1">
    <citation type="journal article" date="2019" name="Environ. Microbiol.">
        <title>The phytopathogenic nature of Dickeya aquatica 174/2 and the dynamic early evolution of Dickeya pathogenicity.</title>
        <authorList>
            <person name="Duprey A."/>
            <person name="Taib N."/>
            <person name="Leonard S."/>
            <person name="Garin T."/>
            <person name="Flandrois J.P."/>
            <person name="Nasser W."/>
            <person name="Brochier-Armanet C."/>
            <person name="Reverchon S."/>
        </authorList>
    </citation>
    <scope>NUCLEOTIDE SEQUENCE [LARGE SCALE GENOMIC DNA]</scope>
    <source>
        <strain evidence="2 3">NCPPB 569</strain>
    </source>
</reference>
<evidence type="ECO:0000313" key="2">
    <source>
        <dbReference type="EMBL" id="QDX30972.1"/>
    </source>
</evidence>
<organism evidence="2 3">
    <name type="scientific">Dickeya poaceiphila</name>
    <dbReference type="NCBI Taxonomy" id="568768"/>
    <lineage>
        <taxon>Bacteria</taxon>
        <taxon>Pseudomonadati</taxon>
        <taxon>Pseudomonadota</taxon>
        <taxon>Gammaproteobacteria</taxon>
        <taxon>Enterobacterales</taxon>
        <taxon>Pectobacteriaceae</taxon>
        <taxon>Dickeya</taxon>
    </lineage>
</organism>
<gene>
    <name evidence="2" type="ORF">Dpoa569_0002925</name>
</gene>
<feature type="compositionally biased region" description="Low complexity" evidence="1">
    <location>
        <begin position="200"/>
        <end position="213"/>
    </location>
</feature>
<dbReference type="EMBL" id="CP042220">
    <property type="protein sequence ID" value="QDX30972.1"/>
    <property type="molecule type" value="Genomic_DNA"/>
</dbReference>
<keyword evidence="3" id="KW-1185">Reference proteome</keyword>
<dbReference type="AlphaFoldDB" id="A0A5B8I844"/>
<dbReference type="RefSeq" id="WP_050569406.1">
    <property type="nucleotide sequence ID" value="NZ_CM001975.1"/>
</dbReference>
<sequence>MTTETLTEAEAAISFSVEEPAVSPAVSSLPDEKPVKNGFIFRQSRESKSTPPFASLLMTIWRVGKVVIITASLACNAYLLNELSLQQIRMTSLEAAFRAGNLSKLSESIATIEGRLTGFSAEFLSRQDAQALADRLTTVEQSRNAVQQQVAENTQSIQRLSTAQAAERQALETLQLQFNALSDWKEQWSKMTADRKAEKSATTSTTEGASAAKETVKKKSLTRGPRIREYDKSLSPPFVVNGVERRGGQMFLVASPADAPTSLSQVRLLSPGDSLSGWTLTAVDGGQAHFTVNGHSQSIPLR</sequence>
<protein>
    <recommendedName>
        <fullName evidence="4">Plasmid transfer protein</fullName>
    </recommendedName>
</protein>
<evidence type="ECO:0008006" key="4">
    <source>
        <dbReference type="Google" id="ProtNLM"/>
    </source>
</evidence>
<proteinExistence type="predicted"/>
<feature type="region of interest" description="Disordered" evidence="1">
    <location>
        <begin position="192"/>
        <end position="228"/>
    </location>
</feature>
<evidence type="ECO:0000313" key="3">
    <source>
        <dbReference type="Proteomes" id="UP000320591"/>
    </source>
</evidence>
<dbReference type="Proteomes" id="UP000320591">
    <property type="component" value="Chromosome"/>
</dbReference>
<dbReference type="OrthoDB" id="6497446at2"/>
<name>A0A5B8I844_9GAMM</name>
<dbReference type="STRING" id="568768.GCA_000406125_00926"/>
<accession>A0A5B8I844</accession>
<dbReference type="KEGG" id="dic:Dpoa569_0002925"/>
<evidence type="ECO:0000256" key="1">
    <source>
        <dbReference type="SAM" id="MobiDB-lite"/>
    </source>
</evidence>